<dbReference type="AlphaFoldDB" id="K9B5E3"/>
<comment type="caution">
    <text evidence="5">The sequence shown here is derived from an EMBL/GenBank/DDBJ whole genome shotgun (WGS) entry which is preliminary data.</text>
</comment>
<dbReference type="OrthoDB" id="145012at2"/>
<keyword evidence="3" id="KW-0804">Transcription</keyword>
<dbReference type="SMART" id="SM00342">
    <property type="entry name" value="HTH_ARAC"/>
    <property type="match status" value="1"/>
</dbReference>
<organism evidence="5 6">
    <name type="scientific">Staphylococcus massiliensis S46</name>
    <dbReference type="NCBI Taxonomy" id="1229783"/>
    <lineage>
        <taxon>Bacteria</taxon>
        <taxon>Bacillati</taxon>
        <taxon>Bacillota</taxon>
        <taxon>Bacilli</taxon>
        <taxon>Bacillales</taxon>
        <taxon>Staphylococcaceae</taxon>
        <taxon>Staphylococcus</taxon>
    </lineage>
</organism>
<dbReference type="EMBL" id="AMSQ01000005">
    <property type="protein sequence ID" value="EKU48970.1"/>
    <property type="molecule type" value="Genomic_DNA"/>
</dbReference>
<dbReference type="PANTHER" id="PTHR43280:SF2">
    <property type="entry name" value="HTH-TYPE TRANSCRIPTIONAL REGULATOR EXSA"/>
    <property type="match status" value="1"/>
</dbReference>
<gene>
    <name evidence="5" type="ORF">C273_04165</name>
</gene>
<dbReference type="eggNOG" id="COG2207">
    <property type="taxonomic scope" value="Bacteria"/>
</dbReference>
<dbReference type="SUPFAM" id="SSF46689">
    <property type="entry name" value="Homeodomain-like"/>
    <property type="match status" value="1"/>
</dbReference>
<sequence>MLDMYDLKAYRSLQTRYMKETGITMLFVVHGKGTVRINQHIYHVKRNQFFVVVPHDVFLLDFQADSVVCVLKIPFQSIEKLSYNLTTIYSEEIDNDTLKQAIMSLFKELFDNQNQISYTHDETCKRIIWKILFEISLVHTEQHDLKKDKEYHTIRNYIDQHHSEKVTQSMLSKALLMTEQHIRKVIKDTLGMNFPQFLRDVRLQHCLYDVLTTKKKLTDIAYEHGYTNSSKFISDFKSTYGNTPNQFRLGIMNLDMDVNNGELVPFDEQFNQLLMNSGHHVSATKPLIHNIKTVDRGEILRHPKFFINDFKIESLNYSSVQSLLINLKKHALNLFIIIDNWFETFNHYETTKEQLYWMKSQMHIFNELQIQPVIRINSTDDMVFNRKMVNSFFDCLYECLYEYQTLDIHFLFTNSSVQALKCYREVAEAYFHHVPFIYQTTSSDLLDKQTLINVLSYCEHICVDLQQFYQIHSFIPNSQVILLDIFNTNALPIVRFEDELQQLQLLMSFYSEIHGFTIPLKEIEREKQNRYVTREREITLESLPLFVHLIFMLHKLRGHILSVHDNYIITAYKQELQLVIIPKLSHLYQSMKYIIQFSEKFRKVDCNVMTINFSKETADLVKESVYDNDRTMIDIAKQYHFQTQIENEIKSIDFDHQSIQHYKFKSIQ</sequence>
<dbReference type="InterPro" id="IPR018060">
    <property type="entry name" value="HTH_AraC"/>
</dbReference>
<dbReference type="GO" id="GO:0003700">
    <property type="term" value="F:DNA-binding transcription factor activity"/>
    <property type="evidence" value="ECO:0007669"/>
    <property type="project" value="InterPro"/>
</dbReference>
<dbReference type="PROSITE" id="PS01124">
    <property type="entry name" value="HTH_ARAC_FAMILY_2"/>
    <property type="match status" value="1"/>
</dbReference>
<evidence type="ECO:0000313" key="6">
    <source>
        <dbReference type="Proteomes" id="UP000009885"/>
    </source>
</evidence>
<dbReference type="STRING" id="1229783.C273_04165"/>
<keyword evidence="6" id="KW-1185">Reference proteome</keyword>
<dbReference type="RefSeq" id="WP_009382853.1">
    <property type="nucleotide sequence ID" value="NZ_AMSQ01000005.1"/>
</dbReference>
<dbReference type="Proteomes" id="UP000009885">
    <property type="component" value="Unassembled WGS sequence"/>
</dbReference>
<evidence type="ECO:0000256" key="3">
    <source>
        <dbReference type="ARBA" id="ARBA00023163"/>
    </source>
</evidence>
<proteinExistence type="predicted"/>
<protein>
    <submittedName>
        <fullName evidence="5">Transcriptional regulator</fullName>
    </submittedName>
</protein>
<keyword evidence="1" id="KW-0805">Transcription regulation</keyword>
<evidence type="ECO:0000256" key="1">
    <source>
        <dbReference type="ARBA" id="ARBA00023015"/>
    </source>
</evidence>
<evidence type="ECO:0000313" key="5">
    <source>
        <dbReference type="EMBL" id="EKU48970.1"/>
    </source>
</evidence>
<dbReference type="GO" id="GO:0043565">
    <property type="term" value="F:sequence-specific DNA binding"/>
    <property type="evidence" value="ECO:0007669"/>
    <property type="project" value="InterPro"/>
</dbReference>
<dbReference type="PATRIC" id="fig|1229783.3.peg.838"/>
<reference evidence="5 6" key="1">
    <citation type="journal article" date="2013" name="Genome Announc.">
        <title>Genome Sequence of Staphylococcus massiliensis Strain S46, Isolated from the Surface of Healthy Human Skin.</title>
        <authorList>
            <person name="Srivastav R."/>
            <person name="Singh A."/>
            <person name="Jangir P.K."/>
            <person name="Kumari C."/>
            <person name="Muduli S."/>
            <person name="Sharma R."/>
        </authorList>
    </citation>
    <scope>NUCLEOTIDE SEQUENCE [LARGE SCALE GENOMIC DNA]</scope>
    <source>
        <strain evidence="5 6">S46</strain>
    </source>
</reference>
<dbReference type="Gene3D" id="1.10.10.60">
    <property type="entry name" value="Homeodomain-like"/>
    <property type="match status" value="1"/>
</dbReference>
<evidence type="ECO:0000256" key="2">
    <source>
        <dbReference type="ARBA" id="ARBA00023125"/>
    </source>
</evidence>
<dbReference type="Pfam" id="PF12833">
    <property type="entry name" value="HTH_18"/>
    <property type="match status" value="1"/>
</dbReference>
<dbReference type="InterPro" id="IPR020449">
    <property type="entry name" value="Tscrpt_reg_AraC-type_HTH"/>
</dbReference>
<dbReference type="InterPro" id="IPR009057">
    <property type="entry name" value="Homeodomain-like_sf"/>
</dbReference>
<dbReference type="PANTHER" id="PTHR43280">
    <property type="entry name" value="ARAC-FAMILY TRANSCRIPTIONAL REGULATOR"/>
    <property type="match status" value="1"/>
</dbReference>
<feature type="domain" description="HTH araC/xylS-type" evidence="4">
    <location>
        <begin position="152"/>
        <end position="250"/>
    </location>
</feature>
<name>K9B5E3_9STAP</name>
<accession>K9B5E3</accession>
<keyword evidence="2" id="KW-0238">DNA-binding</keyword>
<dbReference type="PRINTS" id="PR00032">
    <property type="entry name" value="HTHARAC"/>
</dbReference>
<evidence type="ECO:0000259" key="4">
    <source>
        <dbReference type="PROSITE" id="PS01124"/>
    </source>
</evidence>